<protein>
    <recommendedName>
        <fullName evidence="1">DUF2268 domain-containing protein</fullName>
    </recommendedName>
</protein>
<evidence type="ECO:0000259" key="1">
    <source>
        <dbReference type="Pfam" id="PF10026"/>
    </source>
</evidence>
<proteinExistence type="predicted"/>
<evidence type="ECO:0000313" key="3">
    <source>
        <dbReference type="Proteomes" id="UP000190188"/>
    </source>
</evidence>
<dbReference type="STRING" id="1324314.BVG16_22085"/>
<evidence type="ECO:0000313" key="2">
    <source>
        <dbReference type="EMBL" id="OPA75288.1"/>
    </source>
</evidence>
<organism evidence="2 3">
    <name type="scientific">Paenibacillus selenitireducens</name>
    <dbReference type="NCBI Taxonomy" id="1324314"/>
    <lineage>
        <taxon>Bacteria</taxon>
        <taxon>Bacillati</taxon>
        <taxon>Bacillota</taxon>
        <taxon>Bacilli</taxon>
        <taxon>Bacillales</taxon>
        <taxon>Paenibacillaceae</taxon>
        <taxon>Paenibacillus</taxon>
    </lineage>
</organism>
<reference evidence="2 3" key="1">
    <citation type="submission" date="2017-01" db="EMBL/GenBank/DDBJ databases">
        <title>Genome analysis of Paenibacillus selenitrireducens ES3-24.</title>
        <authorList>
            <person name="Xu D."/>
            <person name="Yao R."/>
            <person name="Zheng S."/>
        </authorList>
    </citation>
    <scope>NUCLEOTIDE SEQUENCE [LARGE SCALE GENOMIC DNA]</scope>
    <source>
        <strain evidence="2 3">ES3-24</strain>
    </source>
</reference>
<dbReference type="Pfam" id="PF10026">
    <property type="entry name" value="DUF2268"/>
    <property type="match status" value="1"/>
</dbReference>
<dbReference type="Proteomes" id="UP000190188">
    <property type="component" value="Unassembled WGS sequence"/>
</dbReference>
<comment type="caution">
    <text evidence="2">The sequence shown here is derived from an EMBL/GenBank/DDBJ whole genome shotgun (WGS) entry which is preliminary data.</text>
</comment>
<dbReference type="EMBL" id="MSZX01000009">
    <property type="protein sequence ID" value="OPA75288.1"/>
    <property type="molecule type" value="Genomic_DNA"/>
</dbReference>
<dbReference type="OrthoDB" id="1437293at2"/>
<sequence length="314" mass="35654">MRKEKLMTRMVIRMLLCLVIISLYISGCSASEEGDSLDPDSITTFTVTNKGQKQTFHIIMMDGLIREYIARAKDNKMKDLERIYEETVLAPVSSRCYANGVAEWLVNTYKSNPPTDLISLEKALDNEQVNRMIGAAKESLTKSAEQFPGPITNICILPDQSNLKTTIGITPGAGKIIIKYIPDSNISIFNSFIAHEYHHSVWMYKYYDSNRKVDLLENIVMEGKAVYFQTILYPNVVEFPFDDNKELDEEFIKNLHSTDPGMIHQIILGGGIFPPNYGYSKGYEILLTYLSSHPNMTIDEWSQKSAEEIYEGSL</sequence>
<dbReference type="InterPro" id="IPR018728">
    <property type="entry name" value="DUF2268"/>
</dbReference>
<keyword evidence="3" id="KW-1185">Reference proteome</keyword>
<gene>
    <name evidence="2" type="ORF">BVG16_22085</name>
</gene>
<name>A0A1T2X5Y0_9BACL</name>
<feature type="domain" description="DUF2268" evidence="1">
    <location>
        <begin position="136"/>
        <end position="310"/>
    </location>
</feature>
<dbReference type="AlphaFoldDB" id="A0A1T2X5Y0"/>
<dbReference type="RefSeq" id="WP_078501359.1">
    <property type="nucleotide sequence ID" value="NZ_MSZX01000009.1"/>
</dbReference>
<accession>A0A1T2X5Y0</accession>